<dbReference type="RefSeq" id="WP_064038937.1">
    <property type="nucleotide sequence ID" value="NZ_LUUH01000120.1"/>
</dbReference>
<gene>
    <name evidence="3" type="ORF">A1353_24315</name>
</gene>
<evidence type="ECO:0000256" key="1">
    <source>
        <dbReference type="SAM" id="MobiDB-lite"/>
    </source>
</evidence>
<feature type="region of interest" description="Disordered" evidence="1">
    <location>
        <begin position="222"/>
        <end position="249"/>
    </location>
</feature>
<feature type="compositionally biased region" description="Basic and acidic residues" evidence="1">
    <location>
        <begin position="232"/>
        <end position="249"/>
    </location>
</feature>
<reference evidence="3 4" key="1">
    <citation type="submission" date="2016-03" db="EMBL/GenBank/DDBJ databases">
        <authorList>
            <person name="Ploux O."/>
        </authorList>
    </citation>
    <scope>NUCLEOTIDE SEQUENCE [LARGE SCALE GENOMIC DNA]</scope>
    <source>
        <strain evidence="3 4">R-45371</strain>
    </source>
</reference>
<dbReference type="AlphaFoldDB" id="A0A177LR60"/>
<proteinExistence type="predicted"/>
<feature type="region of interest" description="Disordered" evidence="1">
    <location>
        <begin position="294"/>
        <end position="315"/>
    </location>
</feature>
<sequence>MKEEFDSVVGRPVDITDERIIEAGETLVRANRNVTGFALRKITGGGDPKRLKEVWDKHNVSQSVTNAEPVSELPVEVAETLAAMTKALVDKINTLTVELNDKAVKTQERRVADVLRAAGEQQAQAERELADASQAVDELEAMLAEERSRVGELEKRLADVLAADQAKAVELATLRERLEAVEKNAKVAGEQHVAEQAQFRQALADQKRAAQELAVERDKVKTELTKVQTKAEAAEESHKEERKRAATELQRAADKLIKLEAERDGAKGEAGKAREELAKLTGQLEAMKSQAAQLMQAIGNQQPEKAEKAEKPKKV</sequence>
<protein>
    <submittedName>
        <fullName evidence="3">Kfra protein</fullName>
    </submittedName>
</protein>
<comment type="caution">
    <text evidence="3">The sequence shown here is derived from an EMBL/GenBank/DDBJ whole genome shotgun (WGS) entry which is preliminary data.</text>
</comment>
<evidence type="ECO:0000259" key="2">
    <source>
        <dbReference type="Pfam" id="PF11740"/>
    </source>
</evidence>
<evidence type="ECO:0000313" key="3">
    <source>
        <dbReference type="EMBL" id="OAH95996.1"/>
    </source>
</evidence>
<feature type="domain" description="KfrA N-terminal DNA-binding" evidence="2">
    <location>
        <begin position="16"/>
        <end position="141"/>
    </location>
</feature>
<feature type="compositionally biased region" description="Basic and acidic residues" evidence="1">
    <location>
        <begin position="304"/>
        <end position="315"/>
    </location>
</feature>
<accession>A0A177LR60</accession>
<dbReference type="Pfam" id="PF11740">
    <property type="entry name" value="KfrA_N"/>
    <property type="match status" value="1"/>
</dbReference>
<dbReference type="InterPro" id="IPR021104">
    <property type="entry name" value="KfrA_DNA-bd_N"/>
</dbReference>
<evidence type="ECO:0000313" key="4">
    <source>
        <dbReference type="Proteomes" id="UP000077763"/>
    </source>
</evidence>
<dbReference type="Proteomes" id="UP000077763">
    <property type="component" value="Unassembled WGS sequence"/>
</dbReference>
<name>A0A177LR60_METMH</name>
<organism evidence="3 4">
    <name type="scientific">Methylomonas methanica</name>
    <dbReference type="NCBI Taxonomy" id="421"/>
    <lineage>
        <taxon>Bacteria</taxon>
        <taxon>Pseudomonadati</taxon>
        <taxon>Pseudomonadota</taxon>
        <taxon>Gammaproteobacteria</taxon>
        <taxon>Methylococcales</taxon>
        <taxon>Methylococcaceae</taxon>
        <taxon>Methylomonas</taxon>
    </lineage>
</organism>
<dbReference type="EMBL" id="LUUH01000120">
    <property type="protein sequence ID" value="OAH95996.1"/>
    <property type="molecule type" value="Genomic_DNA"/>
</dbReference>